<dbReference type="AlphaFoldDB" id="A0A699STJ2"/>
<accession>A0A699STJ2</accession>
<feature type="non-terminal residue" evidence="2">
    <location>
        <position position="75"/>
    </location>
</feature>
<organism evidence="2">
    <name type="scientific">Tanacetum cinerariifolium</name>
    <name type="common">Dalmatian daisy</name>
    <name type="synonym">Chrysanthemum cinerariifolium</name>
    <dbReference type="NCBI Taxonomy" id="118510"/>
    <lineage>
        <taxon>Eukaryota</taxon>
        <taxon>Viridiplantae</taxon>
        <taxon>Streptophyta</taxon>
        <taxon>Embryophyta</taxon>
        <taxon>Tracheophyta</taxon>
        <taxon>Spermatophyta</taxon>
        <taxon>Magnoliopsida</taxon>
        <taxon>eudicotyledons</taxon>
        <taxon>Gunneridae</taxon>
        <taxon>Pentapetalae</taxon>
        <taxon>asterids</taxon>
        <taxon>campanulids</taxon>
        <taxon>Asterales</taxon>
        <taxon>Asteraceae</taxon>
        <taxon>Asteroideae</taxon>
        <taxon>Anthemideae</taxon>
        <taxon>Anthemidinae</taxon>
        <taxon>Tanacetum</taxon>
    </lineage>
</organism>
<dbReference type="EMBL" id="BKCJ011188113">
    <property type="protein sequence ID" value="GFD00940.1"/>
    <property type="molecule type" value="Genomic_DNA"/>
</dbReference>
<evidence type="ECO:0000313" key="2">
    <source>
        <dbReference type="EMBL" id="GFD00940.1"/>
    </source>
</evidence>
<feature type="region of interest" description="Disordered" evidence="1">
    <location>
        <begin position="12"/>
        <end position="75"/>
    </location>
</feature>
<feature type="compositionally biased region" description="Low complexity" evidence="1">
    <location>
        <begin position="58"/>
        <end position="75"/>
    </location>
</feature>
<evidence type="ECO:0000256" key="1">
    <source>
        <dbReference type="SAM" id="MobiDB-lite"/>
    </source>
</evidence>
<feature type="compositionally biased region" description="Acidic residues" evidence="1">
    <location>
        <begin position="19"/>
        <end position="43"/>
    </location>
</feature>
<proteinExistence type="predicted"/>
<name>A0A699STJ2_TANCI</name>
<gene>
    <name evidence="2" type="ORF">Tci_872909</name>
</gene>
<protein>
    <submittedName>
        <fullName evidence="2">E3 ubiquitin-protein ligase UPL1-like</fullName>
    </submittedName>
</protein>
<reference evidence="2" key="1">
    <citation type="journal article" date="2019" name="Sci. Rep.">
        <title>Draft genome of Tanacetum cinerariifolium, the natural source of mosquito coil.</title>
        <authorList>
            <person name="Yamashiro T."/>
            <person name="Shiraishi A."/>
            <person name="Satake H."/>
            <person name="Nakayama K."/>
        </authorList>
    </citation>
    <scope>NUCLEOTIDE SEQUENCE</scope>
</reference>
<sequence>MLYLKGKMDLLKRWGGDNTGDEDDDMRDDGEDDEDDDEDEDIAEDGRGPGDGRWTDDGQPQAGGQAAPIAQAVEE</sequence>
<comment type="caution">
    <text evidence="2">The sequence shown here is derived from an EMBL/GenBank/DDBJ whole genome shotgun (WGS) entry which is preliminary data.</text>
</comment>
<feature type="compositionally biased region" description="Basic and acidic residues" evidence="1">
    <location>
        <begin position="44"/>
        <end position="56"/>
    </location>
</feature>